<dbReference type="AlphaFoldDB" id="A0A1B0C6G9"/>
<proteinExistence type="predicted"/>
<evidence type="ECO:0000313" key="2">
    <source>
        <dbReference type="Proteomes" id="UP000092460"/>
    </source>
</evidence>
<dbReference type="VEuPathDB" id="VectorBase:GPPI050444"/>
<sequence length="109" mass="12062">MRKIYLINICISVDIGRLILTISLRLTEGAVGTYSLRSRSNVMNFEQPHCFNHSAGKSYFGLASGNIAVVSTPTSEQTLVPPHDTQRTPSMIMPAARGQCFLVFNNYKP</sequence>
<dbReference type="EnsemblMetazoa" id="GPPI050444-RA">
    <property type="protein sequence ID" value="GPPI050444-PA"/>
    <property type="gene ID" value="GPPI050444"/>
</dbReference>
<protein>
    <submittedName>
        <fullName evidence="1">Uncharacterized protein</fullName>
    </submittedName>
</protein>
<keyword evidence="2" id="KW-1185">Reference proteome</keyword>
<reference evidence="1" key="2">
    <citation type="submission" date="2020-05" db="UniProtKB">
        <authorList>
            <consortium name="EnsemblMetazoa"/>
        </authorList>
    </citation>
    <scope>IDENTIFICATION</scope>
    <source>
        <strain evidence="1">IAEA</strain>
    </source>
</reference>
<reference evidence="2" key="1">
    <citation type="submission" date="2015-01" db="EMBL/GenBank/DDBJ databases">
        <authorList>
            <person name="Aksoy S."/>
            <person name="Warren W."/>
            <person name="Wilson R.K."/>
        </authorList>
    </citation>
    <scope>NUCLEOTIDE SEQUENCE [LARGE SCALE GENOMIC DNA]</scope>
    <source>
        <strain evidence="2">IAEA</strain>
    </source>
</reference>
<name>A0A1B0C6G9_9MUSC</name>
<dbReference type="EMBL" id="JXJN01026619">
    <property type="status" value="NOT_ANNOTATED_CDS"/>
    <property type="molecule type" value="Genomic_DNA"/>
</dbReference>
<evidence type="ECO:0000313" key="1">
    <source>
        <dbReference type="EnsemblMetazoa" id="GPPI050444-PA"/>
    </source>
</evidence>
<organism evidence="1 2">
    <name type="scientific">Glossina palpalis gambiensis</name>
    <dbReference type="NCBI Taxonomy" id="67801"/>
    <lineage>
        <taxon>Eukaryota</taxon>
        <taxon>Metazoa</taxon>
        <taxon>Ecdysozoa</taxon>
        <taxon>Arthropoda</taxon>
        <taxon>Hexapoda</taxon>
        <taxon>Insecta</taxon>
        <taxon>Pterygota</taxon>
        <taxon>Neoptera</taxon>
        <taxon>Endopterygota</taxon>
        <taxon>Diptera</taxon>
        <taxon>Brachycera</taxon>
        <taxon>Muscomorpha</taxon>
        <taxon>Hippoboscoidea</taxon>
        <taxon>Glossinidae</taxon>
        <taxon>Glossina</taxon>
    </lineage>
</organism>
<accession>A0A1B0C6G9</accession>
<dbReference type="Proteomes" id="UP000092460">
    <property type="component" value="Unassembled WGS sequence"/>
</dbReference>